<dbReference type="Proteomes" id="UP001732700">
    <property type="component" value="Chromosome 5A"/>
</dbReference>
<organism evidence="1 2">
    <name type="scientific">Avena sativa</name>
    <name type="common">Oat</name>
    <dbReference type="NCBI Taxonomy" id="4498"/>
    <lineage>
        <taxon>Eukaryota</taxon>
        <taxon>Viridiplantae</taxon>
        <taxon>Streptophyta</taxon>
        <taxon>Embryophyta</taxon>
        <taxon>Tracheophyta</taxon>
        <taxon>Spermatophyta</taxon>
        <taxon>Magnoliopsida</taxon>
        <taxon>Liliopsida</taxon>
        <taxon>Poales</taxon>
        <taxon>Poaceae</taxon>
        <taxon>BOP clade</taxon>
        <taxon>Pooideae</taxon>
        <taxon>Poodae</taxon>
        <taxon>Poeae</taxon>
        <taxon>Poeae Chloroplast Group 1 (Aveneae type)</taxon>
        <taxon>Aveninae</taxon>
        <taxon>Avena</taxon>
    </lineage>
</organism>
<accession>A0ACD5XRY5</accession>
<dbReference type="EnsemblPlants" id="AVESA.00010b.r2.5AG0819020.1">
    <property type="protein sequence ID" value="AVESA.00010b.r2.5AG0819020.1.CDS"/>
    <property type="gene ID" value="AVESA.00010b.r2.5AG0819020"/>
</dbReference>
<evidence type="ECO:0000313" key="1">
    <source>
        <dbReference type="EnsemblPlants" id="AVESA.00010b.r2.5AG0819020.1.CDS"/>
    </source>
</evidence>
<evidence type="ECO:0000313" key="2">
    <source>
        <dbReference type="Proteomes" id="UP001732700"/>
    </source>
</evidence>
<proteinExistence type="predicted"/>
<protein>
    <submittedName>
        <fullName evidence="1">Uncharacterized protein</fullName>
    </submittedName>
</protein>
<sequence>MSGFLHAEALAADRRFSDAMLELFRVTSIPETKQDDPMVHHVAYDLLVATNAKARKDDAVYKASVLMEDLASRINNEIVPPEVVKLLDGDAAVDQVQARAKLLSEMYPYSVRAQLLRVHIDLEQVRAVDQAVRRKGLLRRILALTSHTAGNFETSLLVALFHAKVLFALNQFDKSESECRRALRIEEPTDPNFDDIPPAISVPGADYESRVSSVKKQLRVLLKRIIVVAAVCWSSIKSTQDGERVDMVISVRVDTLQEHYAGIDQAVAKTISDALRFLKNQGSWSFLMCPNSRCHGKKFVDAKSLWQHTCSKHWDDLWEKLQSVIGQYINGYALKDDHSLNGITLCQDSGQHDIFQLPGVQPMFESLLLSPSIGIRAEPLAEMRQRKCREGAEILEDIKEKLKMLPDDALSTEESCFAIQDLCLKFLQTSALDHREAILPLARSFQWIQMKESISLSAKNLGRIIGHANIDTIFGTSGQSVKEIASTSSSQQSLNDFDKNNADKELSILSLIIRSLCNLRHFSDKVLTAPLVWIPSFDNPCIAQKFYEIFSSWETNDHQLTDGVLTYMKTLLCGIANCTTFYEKAGTNFASEIVATILIGLHMSESCSRCSLNKETEKHVVNPIMCGDCICPTDTLFGIKFNAQISCQCGNSSGGYVYTALFHKLDVGSPQTTTIQSFAELPVILDEQFYKDNNCKDCGTLQNIDLFLSNTPHFFTIVLNWLGDSESQDTVSEVLAGITSPFDTGFFCKSANCSAMYTVTSLICYADERYVCFARDVEDKWLIYGFETVEKEDTWEHLLERFKDSKLKPEVLFFEVIK</sequence>
<name>A0ACD5XRY5_AVESA</name>
<keyword evidence="2" id="KW-1185">Reference proteome</keyword>
<reference evidence="1" key="2">
    <citation type="submission" date="2025-09" db="UniProtKB">
        <authorList>
            <consortium name="EnsemblPlants"/>
        </authorList>
    </citation>
    <scope>IDENTIFICATION</scope>
</reference>
<reference evidence="1" key="1">
    <citation type="submission" date="2021-05" db="EMBL/GenBank/DDBJ databases">
        <authorList>
            <person name="Scholz U."/>
            <person name="Mascher M."/>
            <person name="Fiebig A."/>
        </authorList>
    </citation>
    <scope>NUCLEOTIDE SEQUENCE [LARGE SCALE GENOMIC DNA]</scope>
</reference>